<gene>
    <name evidence="4" type="ORF">BST99_09720</name>
</gene>
<evidence type="ECO:0008006" key="6">
    <source>
        <dbReference type="Google" id="ProtNLM"/>
    </source>
</evidence>
<dbReference type="RefSeq" id="WP_105001635.1">
    <property type="nucleotide sequence ID" value="NZ_MQVX01000001.1"/>
</dbReference>
<evidence type="ECO:0000313" key="4">
    <source>
        <dbReference type="EMBL" id="PQJ15967.1"/>
    </source>
</evidence>
<protein>
    <recommendedName>
        <fullName evidence="6">CBM6 domain-containing protein</fullName>
    </recommendedName>
</protein>
<dbReference type="Pfam" id="PF22352">
    <property type="entry name" value="K319L-like_PKD"/>
    <property type="match status" value="1"/>
</dbReference>
<proteinExistence type="predicted"/>
<dbReference type="SUPFAM" id="SSF49785">
    <property type="entry name" value="Galactose-binding domain-like"/>
    <property type="match status" value="1"/>
</dbReference>
<dbReference type="InterPro" id="IPR013783">
    <property type="entry name" value="Ig-like_fold"/>
</dbReference>
<dbReference type="GO" id="GO:0005509">
    <property type="term" value="F:calcium ion binding"/>
    <property type="evidence" value="ECO:0007669"/>
    <property type="project" value="InterPro"/>
</dbReference>
<dbReference type="GO" id="GO:0030246">
    <property type="term" value="F:carbohydrate binding"/>
    <property type="evidence" value="ECO:0007669"/>
    <property type="project" value="InterPro"/>
</dbReference>
<dbReference type="GO" id="GO:0016020">
    <property type="term" value="C:membrane"/>
    <property type="evidence" value="ECO:0007669"/>
    <property type="project" value="TreeGrafter"/>
</dbReference>
<dbReference type="InterPro" id="IPR006584">
    <property type="entry name" value="Cellulose-bd_IV"/>
</dbReference>
<dbReference type="InterPro" id="IPR028974">
    <property type="entry name" value="TSP_type-3_rpt"/>
</dbReference>
<comment type="caution">
    <text evidence="4">The sequence shown here is derived from an EMBL/GenBank/DDBJ whole genome shotgun (WGS) entry which is preliminary data.</text>
</comment>
<dbReference type="PANTHER" id="PTHR46182">
    <property type="entry name" value="FI19480P1"/>
    <property type="match status" value="1"/>
</dbReference>
<keyword evidence="1" id="KW-0732">Signal</keyword>
<keyword evidence="5" id="KW-1185">Reference proteome</keyword>
<dbReference type="InterPro" id="IPR003961">
    <property type="entry name" value="FN3_dom"/>
</dbReference>
<dbReference type="PANTHER" id="PTHR46182:SF2">
    <property type="entry name" value="FI19480P1"/>
    <property type="match status" value="1"/>
</dbReference>
<dbReference type="InterPro" id="IPR008979">
    <property type="entry name" value="Galactose-bd-like_sf"/>
</dbReference>
<evidence type="ECO:0000259" key="3">
    <source>
        <dbReference type="PROSITE" id="PS51175"/>
    </source>
</evidence>
<dbReference type="PROSITE" id="PS51175">
    <property type="entry name" value="CBM6"/>
    <property type="match status" value="1"/>
</dbReference>
<dbReference type="AlphaFoldDB" id="A0A2S7T8X7"/>
<dbReference type="EMBL" id="MQVX01000001">
    <property type="protein sequence ID" value="PQJ15967.1"/>
    <property type="molecule type" value="Genomic_DNA"/>
</dbReference>
<dbReference type="Gene3D" id="2.60.40.10">
    <property type="entry name" value="Immunoglobulins"/>
    <property type="match status" value="3"/>
</dbReference>
<dbReference type="CDD" id="cd04080">
    <property type="entry name" value="CBM6_cellulase-like"/>
    <property type="match status" value="1"/>
</dbReference>
<feature type="domain" description="CBM6" evidence="3">
    <location>
        <begin position="81"/>
        <end position="226"/>
    </location>
</feature>
<name>A0A2S7T8X7_9FLAO</name>
<organism evidence="4 5">
    <name type="scientific">Aureicoccus marinus</name>
    <dbReference type="NCBI Taxonomy" id="754435"/>
    <lineage>
        <taxon>Bacteria</taxon>
        <taxon>Pseudomonadati</taxon>
        <taxon>Bacteroidota</taxon>
        <taxon>Flavobacteriia</taxon>
        <taxon>Flavobacteriales</taxon>
        <taxon>Flavobacteriaceae</taxon>
        <taxon>Aureicoccus</taxon>
    </lineage>
</organism>
<evidence type="ECO:0000313" key="5">
    <source>
        <dbReference type="Proteomes" id="UP000239366"/>
    </source>
</evidence>
<evidence type="ECO:0000259" key="2">
    <source>
        <dbReference type="PROSITE" id="PS50853"/>
    </source>
</evidence>
<feature type="domain" description="Fibronectin type-III" evidence="2">
    <location>
        <begin position="534"/>
        <end position="624"/>
    </location>
</feature>
<evidence type="ECO:0000256" key="1">
    <source>
        <dbReference type="ARBA" id="ARBA00022729"/>
    </source>
</evidence>
<dbReference type="GO" id="GO:0031410">
    <property type="term" value="C:cytoplasmic vesicle"/>
    <property type="evidence" value="ECO:0007669"/>
    <property type="project" value="TreeGrafter"/>
</dbReference>
<reference evidence="5" key="1">
    <citation type="submission" date="2016-11" db="EMBL/GenBank/DDBJ databases">
        <title>Trade-off between light-utilization and light-protection in marine flavobacteria.</title>
        <authorList>
            <person name="Kumagai Y."/>
            <person name="Yoshizawa S."/>
            <person name="Kogure K."/>
        </authorList>
    </citation>
    <scope>NUCLEOTIDE SEQUENCE [LARGE SCALE GENOMIC DNA]</scope>
    <source>
        <strain evidence="5">SG-18</strain>
    </source>
</reference>
<dbReference type="PROSITE" id="PS50853">
    <property type="entry name" value="FN3"/>
    <property type="match status" value="1"/>
</dbReference>
<dbReference type="InterPro" id="IPR005084">
    <property type="entry name" value="CBM6"/>
</dbReference>
<dbReference type="SMART" id="SM00606">
    <property type="entry name" value="CBD_IV"/>
    <property type="match status" value="1"/>
</dbReference>
<dbReference type="Proteomes" id="UP000239366">
    <property type="component" value="Unassembled WGS sequence"/>
</dbReference>
<dbReference type="InterPro" id="IPR029865">
    <property type="entry name" value="KIAA0319-like"/>
</dbReference>
<accession>A0A2S7T8X7</accession>
<dbReference type="Gene3D" id="2.60.120.260">
    <property type="entry name" value="Galactose-binding domain-like"/>
    <property type="match status" value="1"/>
</dbReference>
<sequence length="789" mass="84295">MTLSLTVQGTPADRVEFYEGENLLGIDTEAPYEFLTENLEIGKRNFYARAYVGEAFEISNIVSVQVGEQLPYNGQIHSIPGTIEAGHYDIFEGGLGQGIAYLDISKGNNGDFRPEEDVDAALVQGEGATIGWISGGEWVEYSIDVTESGLYDVAFRYASGNNAGGGPFQLELDSSSISNTVSVPTTGAWESFATQTIPDIALPKGEHILRIAFSSGEFNLGRLTFTRTADLPYEVPLADAGGNKTVVLPNSSTGLDGSGTEYNGTEKLIYTWTQLYGPSLVSFDNANAISPQISNLVEGVYKIQLKVDDGSYSDTDEVLIIVNQTGNSVPSVSLLTPADGSSFRENESIFLSASASDVDGNITKVEFFQGNQKLAEVTESPYEYTWAGVNPGSYELTAQATDSGGAISISSSNTITINEVQSCVENSSDAQQGQFSVGYISTFETVGNSVTITFELLDTDKPGLVAFLWQESPFQEFNMDQIGAQVFQRTITGLSSGQQISYACKFAFAGGLSVTKYIQYTVGSDCAGENDTTAPTNFSAQVSEVGSTSANFHLQAEDNSGSVVFSLKLGNEERLFSGDSGVQTEATWSGLNPETNYSFLASVKDASGNENGNTITLNATTTESSNNACSGQRADSQQGAFQIGYNYWFSTQGNNVVLEFELLDNRSDVIAYIWRENPFQETQMNNSGGKRFSINLANQTPGTTISYACKFAFAGGLAVTPYLQYTVGDDCNGGNSDADNDGVADADDLCPNTPEGVQVDASGCEQFSLPSDNFLISTTSASCQVRPTG</sequence>
<dbReference type="OrthoDB" id="9762711at2"/>
<dbReference type="SUPFAM" id="SSF103647">
    <property type="entry name" value="TSP type-3 repeat"/>
    <property type="match status" value="1"/>
</dbReference>
<dbReference type="Pfam" id="PF17957">
    <property type="entry name" value="Big_7"/>
    <property type="match status" value="1"/>
</dbReference>
<dbReference type="Pfam" id="PF03422">
    <property type="entry name" value="CBM_6"/>
    <property type="match status" value="1"/>
</dbReference>